<protein>
    <submittedName>
        <fullName evidence="1">Uncharacterized protein</fullName>
    </submittedName>
</protein>
<sequence length="105" mass="11302">MIMSFLNTPGFCSGLSHIDGSMVRSASMCLQADRVIKVTTGIRATKNRGPMGGVYVANRTIRLMASAHANRGSGWRMNRRKPSRAHCQPAVAGRAAACMCRTYAA</sequence>
<organism evidence="1 2">
    <name type="scientific">Achromobacter aloeverae</name>
    <dbReference type="NCBI Taxonomy" id="1750518"/>
    <lineage>
        <taxon>Bacteria</taxon>
        <taxon>Pseudomonadati</taxon>
        <taxon>Pseudomonadota</taxon>
        <taxon>Betaproteobacteria</taxon>
        <taxon>Burkholderiales</taxon>
        <taxon>Alcaligenaceae</taxon>
        <taxon>Achromobacter</taxon>
    </lineage>
</organism>
<evidence type="ECO:0000313" key="1">
    <source>
        <dbReference type="EMBL" id="RXN92898.1"/>
    </source>
</evidence>
<dbReference type="EMBL" id="PYAL01000001">
    <property type="protein sequence ID" value="RXN92898.1"/>
    <property type="molecule type" value="Genomic_DNA"/>
</dbReference>
<reference evidence="1 2" key="1">
    <citation type="journal article" date="2017" name="Int. J. Syst. Evol. Microbiol.">
        <title>Achromobacter aloeverae sp. nov., isolated from the root of Aloe vera (L.) Burm.f.</title>
        <authorList>
            <person name="Kuncharoen N."/>
            <person name="Muramatsu Y."/>
            <person name="Shibata C."/>
            <person name="Kamakura Y."/>
            <person name="Nakagawa Y."/>
            <person name="Tanasupawat S."/>
        </authorList>
    </citation>
    <scope>NUCLEOTIDE SEQUENCE [LARGE SCALE GENOMIC DNA]</scope>
    <source>
        <strain evidence="1 2">AVA-1</strain>
    </source>
</reference>
<gene>
    <name evidence="1" type="ORF">C7R54_03930</name>
</gene>
<dbReference type="Proteomes" id="UP000290849">
    <property type="component" value="Unassembled WGS sequence"/>
</dbReference>
<keyword evidence="2" id="KW-1185">Reference proteome</keyword>
<name>A0A4Q1HPE7_9BURK</name>
<evidence type="ECO:0000313" key="2">
    <source>
        <dbReference type="Proteomes" id="UP000290849"/>
    </source>
</evidence>
<proteinExistence type="predicted"/>
<comment type="caution">
    <text evidence="1">The sequence shown here is derived from an EMBL/GenBank/DDBJ whole genome shotgun (WGS) entry which is preliminary data.</text>
</comment>
<accession>A0A4Q1HPE7</accession>
<dbReference type="AlphaFoldDB" id="A0A4Q1HPE7"/>